<reference evidence="3" key="1">
    <citation type="submission" date="2017-09" db="EMBL/GenBank/DDBJ databases">
        <title>The Reconstruction of 2,631 Draft Metagenome-Assembled Genomes from the Global Oceans.</title>
        <authorList>
            <person name="Tully B.J."/>
            <person name="Graham E.D."/>
            <person name="Heidelberg J.F."/>
        </authorList>
    </citation>
    <scope>NUCLEOTIDE SEQUENCE [LARGE SCALE GENOMIC DNA]</scope>
</reference>
<dbReference type="InterPro" id="IPR010982">
    <property type="entry name" value="Lambda_DNA-bd_dom_sf"/>
</dbReference>
<feature type="domain" description="HTH cro/C1-type" evidence="1">
    <location>
        <begin position="24"/>
        <end position="56"/>
    </location>
</feature>
<dbReference type="Pfam" id="PF01381">
    <property type="entry name" value="HTH_3"/>
    <property type="match status" value="1"/>
</dbReference>
<dbReference type="EMBL" id="NZEX01000089">
    <property type="protein sequence ID" value="MAH63322.1"/>
    <property type="molecule type" value="Genomic_DNA"/>
</dbReference>
<evidence type="ECO:0000259" key="1">
    <source>
        <dbReference type="PROSITE" id="PS50943"/>
    </source>
</evidence>
<organism evidence="2 3">
    <name type="scientific">SAR324 cluster bacterium</name>
    <dbReference type="NCBI Taxonomy" id="2024889"/>
    <lineage>
        <taxon>Bacteria</taxon>
        <taxon>Deltaproteobacteria</taxon>
        <taxon>SAR324 cluster</taxon>
    </lineage>
</organism>
<dbReference type="GO" id="GO:0003677">
    <property type="term" value="F:DNA binding"/>
    <property type="evidence" value="ECO:0007669"/>
    <property type="project" value="InterPro"/>
</dbReference>
<protein>
    <recommendedName>
        <fullName evidence="1">HTH cro/C1-type domain-containing protein</fullName>
    </recommendedName>
</protein>
<accession>A0A2D6YJM1</accession>
<gene>
    <name evidence="2" type="ORF">CMN54_07740</name>
</gene>
<sequence>MPAPVSLVDLDPDFFCSPSRSQWLREYRLALPWTQAQLADACGVSRSTVVRWENDQVPVPKSAVMVVFLANVISDSGDSSLQMMTWPERERDRWRRFLSTKNHPVDILAFAELRWLLDIPDPVVPTKEEMQRKYKRQARYEREKERRYL</sequence>
<dbReference type="Proteomes" id="UP000226525">
    <property type="component" value="Unassembled WGS sequence"/>
</dbReference>
<name>A0A2D6YJM1_9DELT</name>
<dbReference type="PROSITE" id="PS50943">
    <property type="entry name" value="HTH_CROC1"/>
    <property type="match status" value="1"/>
</dbReference>
<dbReference type="InterPro" id="IPR001387">
    <property type="entry name" value="Cro/C1-type_HTH"/>
</dbReference>
<proteinExistence type="predicted"/>
<evidence type="ECO:0000313" key="2">
    <source>
        <dbReference type="EMBL" id="MAH63322.1"/>
    </source>
</evidence>
<dbReference type="SUPFAM" id="SSF47413">
    <property type="entry name" value="lambda repressor-like DNA-binding domains"/>
    <property type="match status" value="1"/>
</dbReference>
<dbReference type="Gene3D" id="1.10.260.40">
    <property type="entry name" value="lambda repressor-like DNA-binding domains"/>
    <property type="match status" value="1"/>
</dbReference>
<dbReference type="CDD" id="cd00093">
    <property type="entry name" value="HTH_XRE"/>
    <property type="match status" value="1"/>
</dbReference>
<dbReference type="AlphaFoldDB" id="A0A2D6YJM1"/>
<evidence type="ECO:0000313" key="3">
    <source>
        <dbReference type="Proteomes" id="UP000226525"/>
    </source>
</evidence>
<dbReference type="SMART" id="SM00530">
    <property type="entry name" value="HTH_XRE"/>
    <property type="match status" value="1"/>
</dbReference>
<comment type="caution">
    <text evidence="2">The sequence shown here is derived from an EMBL/GenBank/DDBJ whole genome shotgun (WGS) entry which is preliminary data.</text>
</comment>